<comment type="caution">
    <text evidence="1">The sequence shown here is derived from an EMBL/GenBank/DDBJ whole genome shotgun (WGS) entry which is preliminary data.</text>
</comment>
<protein>
    <submittedName>
        <fullName evidence="1">Uncharacterized protein</fullName>
    </submittedName>
</protein>
<organism evidence="1 2">
    <name type="scientific">Linnemannia hyalina</name>
    <dbReference type="NCBI Taxonomy" id="64524"/>
    <lineage>
        <taxon>Eukaryota</taxon>
        <taxon>Fungi</taxon>
        <taxon>Fungi incertae sedis</taxon>
        <taxon>Mucoromycota</taxon>
        <taxon>Mortierellomycotina</taxon>
        <taxon>Mortierellomycetes</taxon>
        <taxon>Mortierellales</taxon>
        <taxon>Mortierellaceae</taxon>
        <taxon>Linnemannia</taxon>
    </lineage>
</organism>
<accession>A0A9P8BVB8</accession>
<dbReference type="EMBL" id="JAHRHY010000004">
    <property type="protein sequence ID" value="KAG9069655.1"/>
    <property type="molecule type" value="Genomic_DNA"/>
</dbReference>
<evidence type="ECO:0000313" key="1">
    <source>
        <dbReference type="EMBL" id="KAG9069655.1"/>
    </source>
</evidence>
<reference evidence="1" key="1">
    <citation type="submission" date="2021-06" db="EMBL/GenBank/DDBJ databases">
        <title>Genome Sequence of Mortierella hyaline Strain SCG-10, a Cold-Adapted, Nitrate-Reducing Fungus Isolated from Soil in Minnesota, USA.</title>
        <authorList>
            <person name="Aldossari N."/>
        </authorList>
    </citation>
    <scope>NUCLEOTIDE SEQUENCE</scope>
    <source>
        <strain evidence="1">SCG-10</strain>
    </source>
</reference>
<gene>
    <name evidence="1" type="ORF">KI688_008977</name>
</gene>
<keyword evidence="2" id="KW-1185">Reference proteome</keyword>
<proteinExistence type="predicted"/>
<dbReference type="Proteomes" id="UP000707451">
    <property type="component" value="Unassembled WGS sequence"/>
</dbReference>
<dbReference type="AlphaFoldDB" id="A0A9P8BVB8"/>
<evidence type="ECO:0000313" key="2">
    <source>
        <dbReference type="Proteomes" id="UP000707451"/>
    </source>
</evidence>
<name>A0A9P8BVB8_9FUNG</name>
<dbReference type="OrthoDB" id="2459048at2759"/>
<sequence length="144" mass="16509">MLNTAQMGGGDPSKAIIPFFAKKKRRVGVVEQWQSKREMVEVFEDYIDTPSMKTVEAYMCTASDLFTRQQTSEADGMKYEPYPRTGPDLAALINTFKIRIAGNPKFESKKCSTIDAADGGEVARLQRLMRTNWTHRYQEEHHKR</sequence>